<evidence type="ECO:0000313" key="3">
    <source>
        <dbReference type="Proteomes" id="UP000015241"/>
    </source>
</evidence>
<protein>
    <submittedName>
        <fullName evidence="2">Uncharacterized protein</fullName>
    </submittedName>
</protein>
<feature type="compositionally biased region" description="Basic and acidic residues" evidence="1">
    <location>
        <begin position="248"/>
        <end position="257"/>
    </location>
</feature>
<dbReference type="Pfam" id="PF09692">
    <property type="entry name" value="Arb1"/>
    <property type="match status" value="1"/>
</dbReference>
<feature type="region of interest" description="Disordered" evidence="1">
    <location>
        <begin position="1"/>
        <end position="23"/>
    </location>
</feature>
<feature type="region of interest" description="Disordered" evidence="1">
    <location>
        <begin position="375"/>
        <end position="399"/>
    </location>
</feature>
<dbReference type="EMBL" id="KE504162">
    <property type="protein sequence ID" value="EPS98778.1"/>
    <property type="molecule type" value="Genomic_DNA"/>
</dbReference>
<feature type="region of interest" description="Disordered" evidence="1">
    <location>
        <begin position="194"/>
        <end position="257"/>
    </location>
</feature>
<accession>S8E5Y8</accession>
<gene>
    <name evidence="2" type="ORF">FOMPIDRAFT_1164916</name>
</gene>
<name>S8E5Y8_FOMSC</name>
<dbReference type="InterPro" id="IPR018606">
    <property type="entry name" value="Arb1"/>
</dbReference>
<dbReference type="GO" id="GO:0033167">
    <property type="term" value="C:ARC complex"/>
    <property type="evidence" value="ECO:0007669"/>
    <property type="project" value="InterPro"/>
</dbReference>
<dbReference type="AlphaFoldDB" id="S8E5Y8"/>
<keyword evidence="3" id="KW-1185">Reference proteome</keyword>
<feature type="compositionally biased region" description="Basic and acidic residues" evidence="1">
    <location>
        <begin position="229"/>
        <end position="240"/>
    </location>
</feature>
<dbReference type="OrthoDB" id="435402at2759"/>
<organism evidence="2 3">
    <name type="scientific">Fomitopsis schrenkii</name>
    <name type="common">Brown rot fungus</name>
    <dbReference type="NCBI Taxonomy" id="2126942"/>
    <lineage>
        <taxon>Eukaryota</taxon>
        <taxon>Fungi</taxon>
        <taxon>Dikarya</taxon>
        <taxon>Basidiomycota</taxon>
        <taxon>Agaricomycotina</taxon>
        <taxon>Agaricomycetes</taxon>
        <taxon>Polyporales</taxon>
        <taxon>Fomitopsis</taxon>
    </lineage>
</organism>
<dbReference type="Proteomes" id="UP000015241">
    <property type="component" value="Unassembled WGS sequence"/>
</dbReference>
<reference evidence="2 3" key="1">
    <citation type="journal article" date="2012" name="Science">
        <title>The Paleozoic origin of enzymatic lignin decomposition reconstructed from 31 fungal genomes.</title>
        <authorList>
            <person name="Floudas D."/>
            <person name="Binder M."/>
            <person name="Riley R."/>
            <person name="Barry K."/>
            <person name="Blanchette R.A."/>
            <person name="Henrissat B."/>
            <person name="Martinez A.T."/>
            <person name="Otillar R."/>
            <person name="Spatafora J.W."/>
            <person name="Yadav J.S."/>
            <person name="Aerts A."/>
            <person name="Benoit I."/>
            <person name="Boyd A."/>
            <person name="Carlson A."/>
            <person name="Copeland A."/>
            <person name="Coutinho P.M."/>
            <person name="de Vries R.P."/>
            <person name="Ferreira P."/>
            <person name="Findley K."/>
            <person name="Foster B."/>
            <person name="Gaskell J."/>
            <person name="Glotzer D."/>
            <person name="Gorecki P."/>
            <person name="Heitman J."/>
            <person name="Hesse C."/>
            <person name="Hori C."/>
            <person name="Igarashi K."/>
            <person name="Jurgens J.A."/>
            <person name="Kallen N."/>
            <person name="Kersten P."/>
            <person name="Kohler A."/>
            <person name="Kuees U."/>
            <person name="Kumar T.K.A."/>
            <person name="Kuo A."/>
            <person name="LaButti K."/>
            <person name="Larrondo L.F."/>
            <person name="Lindquist E."/>
            <person name="Ling A."/>
            <person name="Lombard V."/>
            <person name="Lucas S."/>
            <person name="Lundell T."/>
            <person name="Martin R."/>
            <person name="McLaughlin D.J."/>
            <person name="Morgenstern I."/>
            <person name="Morin E."/>
            <person name="Murat C."/>
            <person name="Nagy L.G."/>
            <person name="Nolan M."/>
            <person name="Ohm R.A."/>
            <person name="Patyshakuliyeva A."/>
            <person name="Rokas A."/>
            <person name="Ruiz-Duenas F.J."/>
            <person name="Sabat G."/>
            <person name="Salamov A."/>
            <person name="Samejima M."/>
            <person name="Schmutz J."/>
            <person name="Slot J.C."/>
            <person name="St John F."/>
            <person name="Stenlid J."/>
            <person name="Sun H."/>
            <person name="Sun S."/>
            <person name="Syed K."/>
            <person name="Tsang A."/>
            <person name="Wiebenga A."/>
            <person name="Young D."/>
            <person name="Pisabarro A."/>
            <person name="Eastwood D.C."/>
            <person name="Martin F."/>
            <person name="Cullen D."/>
            <person name="Grigoriev I.V."/>
            <person name="Hibbett D.S."/>
        </authorList>
    </citation>
    <scope>NUCLEOTIDE SEQUENCE</scope>
    <source>
        <strain evidence="3">FP-58527</strain>
    </source>
</reference>
<feature type="compositionally biased region" description="Polar residues" evidence="1">
    <location>
        <begin position="1"/>
        <end position="18"/>
    </location>
</feature>
<dbReference type="eggNOG" id="ENOG502SM1T">
    <property type="taxonomic scope" value="Eukaryota"/>
</dbReference>
<proteinExistence type="predicted"/>
<dbReference type="HOGENOM" id="CLU_015635_0_0_1"/>
<dbReference type="GO" id="GO:0031047">
    <property type="term" value="P:regulatory ncRNA-mediated gene silencing"/>
    <property type="evidence" value="ECO:0007669"/>
    <property type="project" value="InterPro"/>
</dbReference>
<dbReference type="STRING" id="743788.S8E5Y8"/>
<sequence>MSTSIDDGPTTTNAQGTPGATDATWLTFPPFPQLPPGVYVIPFKSFKPKGIYVVEDDEADTPAAPKRVERDALGIPTVMLASSHSLTAAERKKRASKKMKRVETGSDGTVRRLMWWEDWERGEPTRRTMVDPNTTRVDRLHQASHDFRSDRPWPSLASGLPQLWDQFRLYIGLISSIQPAPGVRRMRDVRRAAEAEAEAEAEGESDDDSDDAMEGGTKPDRQVNVLDEEQARAVQDEKIRNAPPKRGPFNEEERQVRRENFREARDTRMDTFFNDADSCVKVFFSSYYREKGLVWSEQRVRDGPILIGFWLKFLLRNRVLPEPEHEKSLRRALLVIEQARKELPQTFVIGKALPDAVGAGCEALWGSKGQTNFWPPGMGDVDKAEDGTAEPDAKRRKVGEDDAAEVLKTVVGDAKVEVLTPETVAAIEKDTKIDSTSAADTPTDGGWGGAGWGDASANDAAAGWGKVEDDSWAGDGGSTWTIEPQPNPLMAHLGATVLPFTHTAGVAERSTRKIVSITPPTGLPVTKADKKKLKGLTEVGLVEHDLSARLAKMTLAPLPAGTQSADILPPTILASSRGPVVEDEAALVDETADPRPHHPLKDSITVLLDPVVAGHMLVGMHLGGAWVQIVRQVPGDGAEGGSGEPGKPTGFWYVEQLTSILPSYHSEATN</sequence>
<feature type="compositionally biased region" description="Acidic residues" evidence="1">
    <location>
        <begin position="195"/>
        <end position="213"/>
    </location>
</feature>
<evidence type="ECO:0000256" key="1">
    <source>
        <dbReference type="SAM" id="MobiDB-lite"/>
    </source>
</evidence>
<dbReference type="InParanoid" id="S8E5Y8"/>
<evidence type="ECO:0000313" key="2">
    <source>
        <dbReference type="EMBL" id="EPS98778.1"/>
    </source>
</evidence>